<dbReference type="PANTHER" id="PTHR10699:SF11">
    <property type="entry name" value="IGLOO, ISOFORM A"/>
    <property type="match status" value="1"/>
</dbReference>
<feature type="compositionally biased region" description="Basic and acidic residues" evidence="1">
    <location>
        <begin position="998"/>
        <end position="1015"/>
    </location>
</feature>
<dbReference type="EMBL" id="CAXITT010000310">
    <property type="protein sequence ID" value="CAL1538719.1"/>
    <property type="molecule type" value="Genomic_DNA"/>
</dbReference>
<feature type="compositionally biased region" description="Basic and acidic residues" evidence="1">
    <location>
        <begin position="527"/>
        <end position="558"/>
    </location>
</feature>
<organism evidence="3 4">
    <name type="scientific">Lymnaea stagnalis</name>
    <name type="common">Great pond snail</name>
    <name type="synonym">Helix stagnalis</name>
    <dbReference type="NCBI Taxonomy" id="6523"/>
    <lineage>
        <taxon>Eukaryota</taxon>
        <taxon>Metazoa</taxon>
        <taxon>Spiralia</taxon>
        <taxon>Lophotrochozoa</taxon>
        <taxon>Mollusca</taxon>
        <taxon>Gastropoda</taxon>
        <taxon>Heterobranchia</taxon>
        <taxon>Euthyneura</taxon>
        <taxon>Panpulmonata</taxon>
        <taxon>Hygrophila</taxon>
        <taxon>Lymnaeoidea</taxon>
        <taxon>Lymnaeidae</taxon>
        <taxon>Lymnaea</taxon>
    </lineage>
</organism>
<feature type="domain" description="Doublecortin" evidence="2">
    <location>
        <begin position="47"/>
        <end position="130"/>
    </location>
</feature>
<reference evidence="3 4" key="1">
    <citation type="submission" date="2024-04" db="EMBL/GenBank/DDBJ databases">
        <authorList>
            <consortium name="Genoscope - CEA"/>
            <person name="William W."/>
        </authorList>
    </citation>
    <scope>NUCLEOTIDE SEQUENCE [LARGE SCALE GENOMIC DNA]</scope>
</reference>
<feature type="region of interest" description="Disordered" evidence="1">
    <location>
        <begin position="942"/>
        <end position="1033"/>
    </location>
</feature>
<dbReference type="Pfam" id="PF00612">
    <property type="entry name" value="IQ"/>
    <property type="match status" value="17"/>
</dbReference>
<proteinExistence type="predicted"/>
<dbReference type="InterPro" id="IPR036572">
    <property type="entry name" value="Doublecortin_dom_sf"/>
</dbReference>
<dbReference type="GO" id="GO:0035556">
    <property type="term" value="P:intracellular signal transduction"/>
    <property type="evidence" value="ECO:0007669"/>
    <property type="project" value="InterPro"/>
</dbReference>
<feature type="compositionally biased region" description="Basic and acidic residues" evidence="1">
    <location>
        <begin position="947"/>
        <end position="974"/>
    </location>
</feature>
<feature type="compositionally biased region" description="Basic and acidic residues" evidence="1">
    <location>
        <begin position="356"/>
        <end position="379"/>
    </location>
</feature>
<dbReference type="Gene3D" id="1.20.5.190">
    <property type="match status" value="8"/>
</dbReference>
<dbReference type="PROSITE" id="PS50096">
    <property type="entry name" value="IQ"/>
    <property type="match status" value="17"/>
</dbReference>
<protein>
    <recommendedName>
        <fullName evidence="2">Doublecortin domain-containing protein</fullName>
    </recommendedName>
</protein>
<dbReference type="Gene3D" id="3.10.20.230">
    <property type="entry name" value="Doublecortin domain"/>
    <property type="match status" value="2"/>
</dbReference>
<dbReference type="InterPro" id="IPR027417">
    <property type="entry name" value="P-loop_NTPase"/>
</dbReference>
<evidence type="ECO:0000256" key="1">
    <source>
        <dbReference type="SAM" id="MobiDB-lite"/>
    </source>
</evidence>
<comment type="caution">
    <text evidence="3">The sequence shown here is derived from an EMBL/GenBank/DDBJ whole genome shotgun (WGS) entry which is preliminary data.</text>
</comment>
<dbReference type="SMART" id="SM00015">
    <property type="entry name" value="IQ"/>
    <property type="match status" value="17"/>
</dbReference>
<dbReference type="SUPFAM" id="SSF52540">
    <property type="entry name" value="P-loop containing nucleoside triphosphate hydrolases"/>
    <property type="match status" value="5"/>
</dbReference>
<feature type="compositionally biased region" description="Polar residues" evidence="1">
    <location>
        <begin position="280"/>
        <end position="304"/>
    </location>
</feature>
<name>A0AAV2HX19_LYMST</name>
<feature type="region of interest" description="Disordered" evidence="1">
    <location>
        <begin position="810"/>
        <end position="883"/>
    </location>
</feature>
<evidence type="ECO:0000313" key="4">
    <source>
        <dbReference type="Proteomes" id="UP001497497"/>
    </source>
</evidence>
<gene>
    <name evidence="3" type="ORF">GSLYS_00012540001</name>
</gene>
<feature type="compositionally biased region" description="Basic and acidic residues" evidence="1">
    <location>
        <begin position="693"/>
        <end position="706"/>
    </location>
</feature>
<feature type="compositionally biased region" description="Basic and acidic residues" evidence="1">
    <location>
        <begin position="833"/>
        <end position="846"/>
    </location>
</feature>
<feature type="compositionally biased region" description="Basic and acidic residues" evidence="1">
    <location>
        <begin position="722"/>
        <end position="739"/>
    </location>
</feature>
<feature type="compositionally biased region" description="Basic and acidic residues" evidence="1">
    <location>
        <begin position="859"/>
        <end position="875"/>
    </location>
</feature>
<dbReference type="AlphaFoldDB" id="A0AAV2HX19"/>
<feature type="compositionally biased region" description="Basic and acidic residues" evidence="1">
    <location>
        <begin position="758"/>
        <end position="767"/>
    </location>
</feature>
<keyword evidence="4" id="KW-1185">Reference proteome</keyword>
<sequence>MESEPKPRGRYSDSDKSAEMNHHELNNSTDHSDHGDVKYLNDMSRGRAANFYVNGDVFFPAKRVVYNPKHFKDMSHYLDYLTDRIDPRFGAVRKIHTPRQGHRITDLKDIQENANYVVSGMERFKPYSYDQITSTDRKKAPPFKYDVDPVYHNRQYLSSGKINKIDTHATLIKVWPNGDDLRGPRRVLLTARVRPYTLENVMAQVNEMLKEDCLGTVEKLYMLNGIKVSDIDQIAANGQYVACRKTERFKKARYTDNAVRNLANSPRLERKLLAPLYLRSNNSTNQSSPEHSNDSTLNSVNSYPQRRKAPVRNEETVFPAKPVKYTRSSEKVNNVDFDKDQGGVFKAKQSNRTTHGAREVPDTRHTRIEYPIDQQRAREVDEEDIFGTPPARTQSSSLDLDNEFGGPVKGPHNPKEEKIKTKDTKKDAPQKLPPKTSEPKSNSKRSPVTDRHNDKDDDDDDVRAQSAAKIQAGYRGYKTRQELASTQSPKKTPKRNNQHSPVDLANKEEKAAAKIQAGYRGYQTRKKISEERNQKPKKDNVDKKKPESQSKPKSKSEKPGNAADDEERAAAKIQAGFRGLQTRREISARKEDMAAAKIQAGFRGYQTRKQLANERKAVSNPKPAEKKKDAPKKEIRRDDDDDEQEWAAAKIQASYRGYQTRRELSKRQENAHQKSTSRDEEQAAARIQAGYRGYRERKTADKRTQEEQAAARIQAGYRGHAARRELNRSKKQTEEDKAAAKIQSGFRGYQSRKTLARSKPDRDEDVVKNASAAKIQAGYRGYRERKTADKYTQEEQAAARIQAGYRGYRERKTADKHSHEQQAAARIQAGYRGYRERKTADKHTQEEQAAARIQAGYRGYRERKTADKHSHEEQAAAKIQAGYRGYRTRKALNSDQSIAEREIAYKSITEKERASTKIQASYRGYRSRKELKRRRTAALKIQSGYRGYKERRSLGRHGATDRAEPRDRSEREQAAMKIQSSYRGYVARRQGRSNQSEARGKPSKDDHVTNDERSRAALTIQSNYRGYRDRNAR</sequence>
<accession>A0AAV2HX19</accession>
<dbReference type="PANTHER" id="PTHR10699">
    <property type="entry name" value="NEUROMODULIN"/>
    <property type="match status" value="1"/>
</dbReference>
<dbReference type="Proteomes" id="UP001497497">
    <property type="component" value="Unassembled WGS sequence"/>
</dbReference>
<dbReference type="Pfam" id="PF03607">
    <property type="entry name" value="DCX"/>
    <property type="match status" value="2"/>
</dbReference>
<evidence type="ECO:0000259" key="2">
    <source>
        <dbReference type="PROSITE" id="PS50309"/>
    </source>
</evidence>
<feature type="region of interest" description="Disordered" evidence="1">
    <location>
        <begin position="598"/>
        <end position="769"/>
    </location>
</feature>
<feature type="compositionally biased region" description="Basic and acidic residues" evidence="1">
    <location>
        <begin position="413"/>
        <end position="429"/>
    </location>
</feature>
<dbReference type="SUPFAM" id="SSF89837">
    <property type="entry name" value="Doublecortin (DC)"/>
    <property type="match status" value="2"/>
</dbReference>
<dbReference type="FunFam" id="1.20.5.190:FF:000055">
    <property type="entry name" value="Putative microtubule-associated protein futsch"/>
    <property type="match status" value="3"/>
</dbReference>
<dbReference type="InterPro" id="IPR003533">
    <property type="entry name" value="Doublecortin_dom"/>
</dbReference>
<dbReference type="InterPro" id="IPR000048">
    <property type="entry name" value="IQ_motif_EF-hand-BS"/>
</dbReference>
<evidence type="ECO:0000313" key="3">
    <source>
        <dbReference type="EMBL" id="CAL1538719.1"/>
    </source>
</evidence>
<feature type="domain" description="Doublecortin" evidence="2">
    <location>
        <begin position="170"/>
        <end position="255"/>
    </location>
</feature>
<feature type="region of interest" description="Disordered" evidence="1">
    <location>
        <begin position="280"/>
        <end position="584"/>
    </location>
</feature>
<feature type="compositionally biased region" description="Basic and acidic residues" evidence="1">
    <location>
        <begin position="611"/>
        <end position="638"/>
    </location>
</feature>
<feature type="compositionally biased region" description="Basic and acidic residues" evidence="1">
    <location>
        <begin position="660"/>
        <end position="683"/>
    </location>
</feature>
<dbReference type="SMART" id="SM00537">
    <property type="entry name" value="DCX"/>
    <property type="match status" value="2"/>
</dbReference>
<dbReference type="CDD" id="cd23767">
    <property type="entry name" value="IQCD"/>
    <property type="match status" value="1"/>
</dbReference>
<feature type="compositionally biased region" description="Basic and acidic residues" evidence="1">
    <location>
        <begin position="810"/>
        <end position="820"/>
    </location>
</feature>
<dbReference type="GO" id="GO:0005516">
    <property type="term" value="F:calmodulin binding"/>
    <property type="evidence" value="ECO:0007669"/>
    <property type="project" value="TreeGrafter"/>
</dbReference>
<dbReference type="PROSITE" id="PS50309">
    <property type="entry name" value="DC"/>
    <property type="match status" value="2"/>
</dbReference>